<dbReference type="InterPro" id="IPR025827">
    <property type="entry name" value="Zn_ribbon_recom_dom"/>
</dbReference>
<feature type="coiled-coil region" evidence="1">
    <location>
        <begin position="383"/>
        <end position="440"/>
    </location>
</feature>
<dbReference type="PROSITE" id="PS51737">
    <property type="entry name" value="RECOMBINASE_DNA_BIND"/>
    <property type="match status" value="1"/>
</dbReference>
<dbReference type="STRING" id="1123404.SAMN02745784_01835"/>
<evidence type="ECO:0000313" key="5">
    <source>
        <dbReference type="Proteomes" id="UP000184114"/>
    </source>
</evidence>
<dbReference type="Gene3D" id="3.90.1750.20">
    <property type="entry name" value="Putative Large Serine Recombinase, Chain B, Domain 2"/>
    <property type="match status" value="1"/>
</dbReference>
<organism evidence="4 5">
    <name type="scientific">Tissierella praeacuta DSM 18095</name>
    <dbReference type="NCBI Taxonomy" id="1123404"/>
    <lineage>
        <taxon>Bacteria</taxon>
        <taxon>Bacillati</taxon>
        <taxon>Bacillota</taxon>
        <taxon>Tissierellia</taxon>
        <taxon>Tissierellales</taxon>
        <taxon>Tissierellaceae</taxon>
        <taxon>Tissierella</taxon>
    </lineage>
</organism>
<dbReference type="InterPro" id="IPR011109">
    <property type="entry name" value="DNA_bind_recombinase_dom"/>
</dbReference>
<dbReference type="GO" id="GO:0000150">
    <property type="term" value="F:DNA strand exchange activity"/>
    <property type="evidence" value="ECO:0007669"/>
    <property type="project" value="InterPro"/>
</dbReference>
<gene>
    <name evidence="4" type="ORF">SAMN02745784_01835</name>
</gene>
<dbReference type="Proteomes" id="UP000184114">
    <property type="component" value="Unassembled WGS sequence"/>
</dbReference>
<reference evidence="5" key="1">
    <citation type="submission" date="2016-11" db="EMBL/GenBank/DDBJ databases">
        <authorList>
            <person name="Varghese N."/>
            <person name="Submissions S."/>
        </authorList>
    </citation>
    <scope>NUCLEOTIDE SEQUENCE [LARGE SCALE GENOMIC DNA]</scope>
    <source>
        <strain evidence="5">DSM 18095</strain>
    </source>
</reference>
<dbReference type="InterPro" id="IPR038109">
    <property type="entry name" value="DNA_bind_recomb_sf"/>
</dbReference>
<keyword evidence="5" id="KW-1185">Reference proteome</keyword>
<dbReference type="InterPro" id="IPR036162">
    <property type="entry name" value="Resolvase-like_N_sf"/>
</dbReference>
<dbReference type="AlphaFoldDB" id="A0A1M4WF77"/>
<name>A0A1M4WF77_9FIRM</name>
<dbReference type="InterPro" id="IPR006119">
    <property type="entry name" value="Resolv_N"/>
</dbReference>
<dbReference type="EMBL" id="FQTY01000007">
    <property type="protein sequence ID" value="SHE79951.1"/>
    <property type="molecule type" value="Genomic_DNA"/>
</dbReference>
<dbReference type="RefSeq" id="WP_072975656.1">
    <property type="nucleotide sequence ID" value="NZ_FQTY01000007.1"/>
</dbReference>
<dbReference type="PANTHER" id="PTHR30461">
    <property type="entry name" value="DNA-INVERTASE FROM LAMBDOID PROPHAGE"/>
    <property type="match status" value="1"/>
</dbReference>
<dbReference type="Pfam" id="PF07508">
    <property type="entry name" value="Recombinase"/>
    <property type="match status" value="1"/>
</dbReference>
<dbReference type="GO" id="GO:0003677">
    <property type="term" value="F:DNA binding"/>
    <property type="evidence" value="ECO:0007669"/>
    <property type="project" value="InterPro"/>
</dbReference>
<feature type="domain" description="Resolvase/invertase-type recombinase catalytic" evidence="2">
    <location>
        <begin position="3"/>
        <end position="151"/>
    </location>
</feature>
<dbReference type="SUPFAM" id="SSF53041">
    <property type="entry name" value="Resolvase-like"/>
    <property type="match status" value="1"/>
</dbReference>
<evidence type="ECO:0000313" key="4">
    <source>
        <dbReference type="EMBL" id="SHE79951.1"/>
    </source>
</evidence>
<dbReference type="InterPro" id="IPR050639">
    <property type="entry name" value="SSR_resolvase"/>
</dbReference>
<dbReference type="GeneID" id="90994005"/>
<evidence type="ECO:0000256" key="1">
    <source>
        <dbReference type="SAM" id="Coils"/>
    </source>
</evidence>
<dbReference type="CDD" id="cd00338">
    <property type="entry name" value="Ser_Recombinase"/>
    <property type="match status" value="1"/>
</dbReference>
<feature type="domain" description="Recombinase" evidence="3">
    <location>
        <begin position="155"/>
        <end position="280"/>
    </location>
</feature>
<dbReference type="Pfam" id="PF13408">
    <property type="entry name" value="Zn_ribbon_recom"/>
    <property type="match status" value="1"/>
</dbReference>
<accession>A0A1M4WF77</accession>
<dbReference type="Pfam" id="PF00239">
    <property type="entry name" value="Resolvase"/>
    <property type="match status" value="1"/>
</dbReference>
<keyword evidence="1" id="KW-0175">Coiled coil</keyword>
<protein>
    <submittedName>
        <fullName evidence="4">Site-specific DNA recombinase</fullName>
    </submittedName>
</protein>
<dbReference type="PANTHER" id="PTHR30461:SF23">
    <property type="entry name" value="DNA RECOMBINASE-RELATED"/>
    <property type="match status" value="1"/>
</dbReference>
<sequence length="534" mass="62100">MESAVIYARYSSDNQREESITAQIRAIKEWAKREKYNIIDIYKDEAQSATTDDRKDFLRMIDDSKEGLFNAVIVHKLDRFARNRYDSAFYKRQLKLNGVKVISILENLDDSPESIILESVLEGMAEYYSANLAREVKKGMRETALQAKHTGGNPPLGYDVGQDKTLIINEHEAIAVKIIYTMYSNGYSYGDIINELNSNGFKTKANKPFGKNSLYEILRQEKYTGTYVYNRRVKGLNGKYNNHKKKPNNEIIRIENGCPQIIKKEEWLKVQERMNGNKKIGGQNTAKVDYLLSGKIFCGKCGAAMTGHGTSDSSTKTRYYYYVCNNKKRTKQCDLKGIRKDDIEAMVLDHLWKYVFCDEMIEKSIDKIYAYANKKKEGVPNLLKSYQDKLSEINNSIDKVIELLMSGYKNASLKERLDGLEQEKKELENLIIKTELKLNKVDYTREEISTFMYAFKNFRSMPAAQQKKVINMFVYRVVIYEDKYDMEIFNNPIDSNKNKKFRQQRGTVHPDHRQKELNESLIPFLFFVFILIPQ</sequence>
<evidence type="ECO:0000259" key="3">
    <source>
        <dbReference type="PROSITE" id="PS51737"/>
    </source>
</evidence>
<dbReference type="SMART" id="SM00857">
    <property type="entry name" value="Resolvase"/>
    <property type="match status" value="1"/>
</dbReference>
<proteinExistence type="predicted"/>
<dbReference type="PROSITE" id="PS51736">
    <property type="entry name" value="RECOMBINASES_3"/>
    <property type="match status" value="1"/>
</dbReference>
<dbReference type="Gene3D" id="3.40.50.1390">
    <property type="entry name" value="Resolvase, N-terminal catalytic domain"/>
    <property type="match status" value="1"/>
</dbReference>
<evidence type="ECO:0000259" key="2">
    <source>
        <dbReference type="PROSITE" id="PS51736"/>
    </source>
</evidence>